<feature type="compositionally biased region" description="Basic and acidic residues" evidence="5">
    <location>
        <begin position="677"/>
        <end position="690"/>
    </location>
</feature>
<dbReference type="EMBL" id="CALNXJ010000039">
    <property type="protein sequence ID" value="CAH3144419.1"/>
    <property type="molecule type" value="Genomic_DNA"/>
</dbReference>
<evidence type="ECO:0000259" key="9">
    <source>
        <dbReference type="PROSITE" id="PS50102"/>
    </source>
</evidence>
<feature type="region of interest" description="Disordered" evidence="5">
    <location>
        <begin position="835"/>
        <end position="872"/>
    </location>
</feature>
<dbReference type="InterPro" id="IPR000859">
    <property type="entry name" value="CUB_dom"/>
</dbReference>
<dbReference type="Gene3D" id="3.30.70.330">
    <property type="match status" value="1"/>
</dbReference>
<feature type="region of interest" description="Disordered" evidence="5">
    <location>
        <begin position="733"/>
        <end position="778"/>
    </location>
</feature>
<dbReference type="InterPro" id="IPR012677">
    <property type="entry name" value="Nucleotide-bd_a/b_plait_sf"/>
</dbReference>
<feature type="signal peptide" evidence="7">
    <location>
        <begin position="1"/>
        <end position="34"/>
    </location>
</feature>
<accession>A0AAU9XDK3</accession>
<dbReference type="InterPro" id="IPR001611">
    <property type="entry name" value="Leu-rich_rpt"/>
</dbReference>
<dbReference type="GO" id="GO:0003723">
    <property type="term" value="F:RNA binding"/>
    <property type="evidence" value="ECO:0007669"/>
    <property type="project" value="UniProtKB-UniRule"/>
</dbReference>
<dbReference type="FunFam" id="2.60.120.290:FF:000005">
    <property type="entry name" value="Procollagen C-endopeptidase enhancer 1"/>
    <property type="match status" value="1"/>
</dbReference>
<feature type="compositionally biased region" description="Polar residues" evidence="5">
    <location>
        <begin position="768"/>
        <end position="778"/>
    </location>
</feature>
<feature type="compositionally biased region" description="Basic and acidic residues" evidence="5">
    <location>
        <begin position="700"/>
        <end position="711"/>
    </location>
</feature>
<dbReference type="SMART" id="SM00360">
    <property type="entry name" value="RRM"/>
    <property type="match status" value="1"/>
</dbReference>
<dbReference type="InterPro" id="IPR000504">
    <property type="entry name" value="RRM_dom"/>
</dbReference>
<keyword evidence="2" id="KW-1015">Disulfide bond</keyword>
<dbReference type="SMART" id="SM00368">
    <property type="entry name" value="LRR_RI"/>
    <property type="match status" value="7"/>
</dbReference>
<reference evidence="10 11" key="1">
    <citation type="submission" date="2022-05" db="EMBL/GenBank/DDBJ databases">
        <authorList>
            <consortium name="Genoscope - CEA"/>
            <person name="William W."/>
        </authorList>
    </citation>
    <scope>NUCLEOTIDE SEQUENCE [LARGE SCALE GENOMIC DNA]</scope>
</reference>
<keyword evidence="6" id="KW-0812">Transmembrane</keyword>
<name>A0AAU9XDK3_9CNID</name>
<feature type="transmembrane region" description="Helical" evidence="6">
    <location>
        <begin position="422"/>
        <end position="444"/>
    </location>
</feature>
<dbReference type="InterPro" id="IPR035979">
    <property type="entry name" value="RBD_domain_sf"/>
</dbReference>
<dbReference type="InterPro" id="IPR035914">
    <property type="entry name" value="Sperma_CUB_dom_sf"/>
</dbReference>
<dbReference type="PROSITE" id="PS01180">
    <property type="entry name" value="CUB"/>
    <property type="match status" value="3"/>
</dbReference>
<feature type="region of interest" description="Disordered" evidence="5">
    <location>
        <begin position="922"/>
        <end position="955"/>
    </location>
</feature>
<dbReference type="SUPFAM" id="SSF52047">
    <property type="entry name" value="RNI-like"/>
    <property type="match status" value="2"/>
</dbReference>
<dbReference type="Pfam" id="PF13516">
    <property type="entry name" value="LRR_6"/>
    <property type="match status" value="3"/>
</dbReference>
<evidence type="ECO:0000256" key="5">
    <source>
        <dbReference type="SAM" id="MobiDB-lite"/>
    </source>
</evidence>
<keyword evidence="4" id="KW-0694">RNA-binding</keyword>
<comment type="caution">
    <text evidence="3">Lacks conserved residue(s) required for the propagation of feature annotation.</text>
</comment>
<evidence type="ECO:0000313" key="10">
    <source>
        <dbReference type="EMBL" id="CAH3144419.1"/>
    </source>
</evidence>
<evidence type="ECO:0000256" key="6">
    <source>
        <dbReference type="SAM" id="Phobius"/>
    </source>
</evidence>
<dbReference type="Gene3D" id="3.80.10.10">
    <property type="entry name" value="Ribonuclease Inhibitor"/>
    <property type="match status" value="4"/>
</dbReference>
<evidence type="ECO:0000313" key="11">
    <source>
        <dbReference type="Proteomes" id="UP001159428"/>
    </source>
</evidence>
<gene>
    <name evidence="10" type="ORF">PMEA_00021023</name>
</gene>
<dbReference type="SUPFAM" id="SSF54928">
    <property type="entry name" value="RNA-binding domain, RBD"/>
    <property type="match status" value="1"/>
</dbReference>
<dbReference type="PROSITE" id="PS50102">
    <property type="entry name" value="RRM"/>
    <property type="match status" value="1"/>
</dbReference>
<evidence type="ECO:0000256" key="2">
    <source>
        <dbReference type="ARBA" id="ARBA00023157"/>
    </source>
</evidence>
<keyword evidence="1" id="KW-0677">Repeat</keyword>
<dbReference type="PANTHER" id="PTHR24251">
    <property type="entry name" value="OVOCHYMASE-RELATED"/>
    <property type="match status" value="1"/>
</dbReference>
<keyword evidence="6" id="KW-0472">Membrane</keyword>
<protein>
    <submittedName>
        <fullName evidence="10">Uncharacterized protein</fullName>
    </submittedName>
</protein>
<proteinExistence type="predicted"/>
<comment type="caution">
    <text evidence="10">The sequence shown here is derived from an EMBL/GenBank/DDBJ whole genome shotgun (WGS) entry which is preliminary data.</text>
</comment>
<dbReference type="Pfam" id="PF00431">
    <property type="entry name" value="CUB"/>
    <property type="match status" value="3"/>
</dbReference>
<dbReference type="InterPro" id="IPR032675">
    <property type="entry name" value="LRR_dom_sf"/>
</dbReference>
<keyword evidence="6" id="KW-1133">Transmembrane helix</keyword>
<dbReference type="CDD" id="cd00041">
    <property type="entry name" value="CUB"/>
    <property type="match status" value="2"/>
</dbReference>
<organism evidence="10 11">
    <name type="scientific">Pocillopora meandrina</name>
    <dbReference type="NCBI Taxonomy" id="46732"/>
    <lineage>
        <taxon>Eukaryota</taxon>
        <taxon>Metazoa</taxon>
        <taxon>Cnidaria</taxon>
        <taxon>Anthozoa</taxon>
        <taxon>Hexacorallia</taxon>
        <taxon>Scleractinia</taxon>
        <taxon>Astrocoeniina</taxon>
        <taxon>Pocilloporidae</taxon>
        <taxon>Pocillopora</taxon>
    </lineage>
</organism>
<evidence type="ECO:0000256" key="7">
    <source>
        <dbReference type="SAM" id="SignalP"/>
    </source>
</evidence>
<evidence type="ECO:0000256" key="3">
    <source>
        <dbReference type="PROSITE-ProRule" id="PRU00059"/>
    </source>
</evidence>
<dbReference type="SMART" id="SM00042">
    <property type="entry name" value="CUB"/>
    <property type="match status" value="3"/>
</dbReference>
<keyword evidence="11" id="KW-1185">Reference proteome</keyword>
<dbReference type="Gene3D" id="2.60.120.290">
    <property type="entry name" value="Spermadhesin, CUB domain"/>
    <property type="match status" value="3"/>
</dbReference>
<feature type="chain" id="PRO_5043594574" evidence="7">
    <location>
        <begin position="35"/>
        <end position="1898"/>
    </location>
</feature>
<evidence type="ECO:0000256" key="4">
    <source>
        <dbReference type="PROSITE-ProRule" id="PRU00176"/>
    </source>
</evidence>
<dbReference type="Proteomes" id="UP001159428">
    <property type="component" value="Unassembled WGS sequence"/>
</dbReference>
<evidence type="ECO:0000256" key="1">
    <source>
        <dbReference type="ARBA" id="ARBA00022737"/>
    </source>
</evidence>
<feature type="region of interest" description="Disordered" evidence="5">
    <location>
        <begin position="672"/>
        <end position="721"/>
    </location>
</feature>
<evidence type="ECO:0000259" key="8">
    <source>
        <dbReference type="PROSITE" id="PS01180"/>
    </source>
</evidence>
<keyword evidence="7" id="KW-0732">Signal</keyword>
<feature type="domain" description="RRM" evidence="9">
    <location>
        <begin position="1752"/>
        <end position="1834"/>
    </location>
</feature>
<dbReference type="SUPFAM" id="SSF49854">
    <property type="entry name" value="Spermadhesin, CUB domain"/>
    <property type="match status" value="3"/>
</dbReference>
<feature type="domain" description="CUB" evidence="8">
    <location>
        <begin position="42"/>
        <end position="161"/>
    </location>
</feature>
<sequence length="1898" mass="207731">MELLRLFYGIQSPSFFTHCCFVCFFLLWPLLVAAERYPEHECGGDIYLNKTTFSLSSPDYPSSSPRGSECSWRVSNPRGMAVVVQAINLDFGSEIKDDCENGRLEIFNGCGSERFLVEKICQRPKTEPVGILWVSSGSCVTIKFSSGKRKGNKFRLSMAESAASCGDILKNDNNKNQTFEGRLPANPGGSNKCVWIIVVQRGIIELAFKDRFQVTSLAQDCKENYVQVQDGRYSTSPVLGRFCGTSRPYPVYSSGQYLRITLHGSNTGITSKHSFKAQYTVVDSTPASKTNYCDHAFFLDANDGRFSTPRYLEQYPPGLNCIWKIEVASKNKIFLRFQEFDVEGDSQVCPDDSDYAKVYNGLASWSPVIGRYCGRVIPATIKSKTNKLRIEFRSNSQYAGRGFDAVYTVQSDEADGETRNHFTGIMIGATCGVIFIVLSLLAVFHTRKLRRQRAQSRISEVASTVSFDIHQANAPPAYDLVMASPDLFPSKERQQSRGYSGVPHLHREISYLLGDPESDDEDLPPYPGLSGRDGVVEFCFGQPSDERRRSHSKERHVSESEQPSCQISAVWYRRCSTDAPSSPIVRNLESSLENEVTTLERRDSKETVQPVFQRMDTTSSFRHNQLVQEDELNIASQDLVNAASTEEKENSREQEKHVSGEVLSDIQNISTTSAKTEQAKSGEKFVKNDIIEDNESGVVKGDDIPNGKDEDGSSGQTNQVTDRDGLCIVSAGMDQSNENSEVHVTPQAGTRDSGPAKDGYSSRGGVKKTSQNETNDSFTQVVATPNQSFQENKDSFANEISVLETDSELTNGTITTTHQTAESTDLNQLNAIEVTDSESNQESTERTKETYKDRDSELTHGAAATDQTAENTDLHLSENQLDAVKVTEYKKIQESNVKEATEASFEEEMKLRNVEDKLDVAEVTDPKGIQENEESSTQKKDIEKRTTELENGDICREQTAKNADIYPSINQDIAEVKDPLLCGNLNKAVTSKNESDRGEVLQILNHVSGVQANENIQGGQGNCATDKSENDVKIYLSDGNVTSAESLSVVGEMSSVETEAQDSALFRDVIAENRLTAALRLSCKLSPGHLVKDLNVMGVKSVQLMRSLSPGVVTVAELIQKLVHLTELDLSGNLIGPQGFRVICLALRRNATLKSLNLANNLADTDSSDCLGEMLSVNSTLERLDVSGNNLGSDYFSRCVGPALMSNKSLKVLKFTSCGSNDVSAICEAMVEANTTIEELDASNNHIGAVFGEGLLKILQKPGCRLRHLDVHGTSLGNDGMAALRKGIQNNNSLISVNAAGHQVSCLSFLMEFLWSCICHPSLEELVLDGTKIGERDEWKPSGVIELERSSNLKKLLISGCSLTNQALGTLAENAQGKLNQLFSLDLSSNDQLTTKCLSSICALTSSDQSVHSLCAVDFSLNVADDIAGEIVNLPQLKNLKSLLLKKCRISPNFIADLSKLVAATTPEVPLISSLTLDGIKLSGTDALKRMLGLSDMFIPITPCSFELLSLIGCGLNDRDVKPLMTAIGNGLIIKELRLAANRITDTSVNNLLESTGNSLSLETLDLSINKIRNGGAEKLACALADKLANLKSLFMGDNCIGREGILALVGKIGSGTQLGVLNLKSQQQALGEEDVDQIMERLAEALGFDPQSSDPPTSDVFVPPSNFSVNLTGLGGEPGELGPKLDSLAVLTDYSSKHRRTLTLDDALQLSVALSQTENTRSQMSQGDWNRVISADKDAPGWLQISSQRACAIYVSNLPLSVTAEKLEGQLDSEAECNVVEVYLLKDQILRKPNGLAWVLFADAESVQRAVEYYNSGQAFMYGTPFVISSVNVDVIADNDMEENALAKARQEMNQRARDRKADQTVHAQLVQSNYSESLARHEYAAQHPAYADGRVW</sequence>
<feature type="domain" description="CUB" evidence="8">
    <location>
        <begin position="293"/>
        <end position="410"/>
    </location>
</feature>
<feature type="compositionally biased region" description="Basic and acidic residues" evidence="5">
    <location>
        <begin position="843"/>
        <end position="858"/>
    </location>
</feature>
<feature type="domain" description="CUB" evidence="8">
    <location>
        <begin position="165"/>
        <end position="282"/>
    </location>
</feature>